<dbReference type="PATRIC" id="fig|411473.3.peg.2254"/>
<dbReference type="RefSeq" id="WP_021680867.1">
    <property type="nucleotide sequence ID" value="NZ_KI260310.1"/>
</dbReference>
<dbReference type="InterPro" id="IPR053139">
    <property type="entry name" value="Surface_bspA-like"/>
</dbReference>
<keyword evidence="3" id="KW-1185">Reference proteome</keyword>
<dbReference type="PANTHER" id="PTHR45661:SF3">
    <property type="entry name" value="IG-LIKE DOMAIN-CONTAINING PROTEIN"/>
    <property type="match status" value="1"/>
</dbReference>
<dbReference type="Pfam" id="PF13306">
    <property type="entry name" value="LRR_5"/>
    <property type="match status" value="2"/>
</dbReference>
<evidence type="ECO:0000313" key="3">
    <source>
        <dbReference type="Proteomes" id="UP000016662"/>
    </source>
</evidence>
<dbReference type="InterPro" id="IPR032675">
    <property type="entry name" value="LRR_dom_sf"/>
</dbReference>
<dbReference type="HOGENOM" id="CLU_027274_0_0_9"/>
<keyword evidence="1" id="KW-0732">Signal</keyword>
<dbReference type="STRING" id="411473.RUMCAL_02687"/>
<name>U2JXZ2_9FIRM</name>
<dbReference type="InterPro" id="IPR036439">
    <property type="entry name" value="Dockerin_dom_sf"/>
</dbReference>
<dbReference type="InterPro" id="IPR018247">
    <property type="entry name" value="EF_Hand_1_Ca_BS"/>
</dbReference>
<dbReference type="Gene3D" id="3.80.10.10">
    <property type="entry name" value="Ribonuclease Inhibitor"/>
    <property type="match status" value="2"/>
</dbReference>
<dbReference type="SUPFAM" id="SSF63446">
    <property type="entry name" value="Type I dockerin domain"/>
    <property type="match status" value="1"/>
</dbReference>
<dbReference type="eggNOG" id="COG5492">
    <property type="taxonomic scope" value="Bacteria"/>
</dbReference>
<dbReference type="PANTHER" id="PTHR45661">
    <property type="entry name" value="SURFACE ANTIGEN"/>
    <property type="match status" value="1"/>
</dbReference>
<evidence type="ECO:0000313" key="2">
    <source>
        <dbReference type="EMBL" id="ERJ91146.1"/>
    </source>
</evidence>
<proteinExistence type="predicted"/>
<feature type="chain" id="PRO_5039009493" description="Dockerin type I repeat-containing domain protein" evidence="1">
    <location>
        <begin position="22"/>
        <end position="396"/>
    </location>
</feature>
<dbReference type="CDD" id="cd14256">
    <property type="entry name" value="Dockerin_I"/>
    <property type="match status" value="1"/>
</dbReference>
<reference evidence="2 3" key="1">
    <citation type="submission" date="2013-07" db="EMBL/GenBank/DDBJ databases">
        <authorList>
            <person name="Weinstock G."/>
            <person name="Sodergren E."/>
            <person name="Wylie T."/>
            <person name="Fulton L."/>
            <person name="Fulton R."/>
            <person name="Fronick C."/>
            <person name="O'Laughlin M."/>
            <person name="Godfrey J."/>
            <person name="Miner T."/>
            <person name="Herter B."/>
            <person name="Appelbaum E."/>
            <person name="Cordes M."/>
            <person name="Lek S."/>
            <person name="Wollam A."/>
            <person name="Pepin K.H."/>
            <person name="Palsikar V.B."/>
            <person name="Mitreva M."/>
            <person name="Wilson R.K."/>
        </authorList>
    </citation>
    <scope>NUCLEOTIDE SEQUENCE [LARGE SCALE GENOMIC DNA]</scope>
    <source>
        <strain evidence="2 3">ATCC 27760</strain>
    </source>
</reference>
<dbReference type="EMBL" id="AWVF01000329">
    <property type="protein sequence ID" value="ERJ91146.1"/>
    <property type="molecule type" value="Genomic_DNA"/>
</dbReference>
<dbReference type="SUPFAM" id="SSF52058">
    <property type="entry name" value="L domain-like"/>
    <property type="match status" value="1"/>
</dbReference>
<sequence>MKLWKKVLAATAASACCLSFAQVSGFQNLLQTAEPVLSASAASGTYEDLTYSVNSSGEITITDCDKTVTAVEIPAEIDGCPVTSIENAAFRRCSNLTDITIPESITYIGKEAFSYTPWLKARQAENPLVIVNHIVIDGQTCTGDVVIPDGVTSIANYAFSSDLGLATACSTQMTSVTIPDSVTRIGSSAFSGCKGLLRVVLPKSITTIEVASFYQCSSLTTLTIPQGVTTIKSNAFAACTGLTGLCLPDSLTKIENWAFASCSNLTRITVPASVTSMGESIFRECSGLTIRGYADSTAQRYAEKYSIAFADLNNPDTLLGDVDNSGSIDSTDIYYALFHVANIAVGNDSGLEIQQIAAADIDCNGAVDSTDIYYLLYYVALHGAGLDKSWSEVLAK</sequence>
<organism evidence="2 3">
    <name type="scientific">Ruminococcus callidus ATCC 27760</name>
    <dbReference type="NCBI Taxonomy" id="411473"/>
    <lineage>
        <taxon>Bacteria</taxon>
        <taxon>Bacillati</taxon>
        <taxon>Bacillota</taxon>
        <taxon>Clostridia</taxon>
        <taxon>Eubacteriales</taxon>
        <taxon>Oscillospiraceae</taxon>
        <taxon>Ruminococcus</taxon>
    </lineage>
</organism>
<dbReference type="GO" id="GO:0000272">
    <property type="term" value="P:polysaccharide catabolic process"/>
    <property type="evidence" value="ECO:0007669"/>
    <property type="project" value="InterPro"/>
</dbReference>
<evidence type="ECO:0000256" key="1">
    <source>
        <dbReference type="SAM" id="SignalP"/>
    </source>
</evidence>
<dbReference type="Proteomes" id="UP000016662">
    <property type="component" value="Unassembled WGS sequence"/>
</dbReference>
<dbReference type="InterPro" id="IPR026906">
    <property type="entry name" value="LRR_5"/>
</dbReference>
<dbReference type="PROSITE" id="PS00018">
    <property type="entry name" value="EF_HAND_1"/>
    <property type="match status" value="2"/>
</dbReference>
<protein>
    <recommendedName>
        <fullName evidence="4">Dockerin type I repeat-containing domain protein</fullName>
    </recommendedName>
</protein>
<gene>
    <name evidence="2" type="ORF">RUMCAL_02687</name>
</gene>
<dbReference type="AlphaFoldDB" id="U2JXZ2"/>
<accession>U2JXZ2</accession>
<comment type="caution">
    <text evidence="2">The sequence shown here is derived from an EMBL/GenBank/DDBJ whole genome shotgun (WGS) entry which is preliminary data.</text>
</comment>
<evidence type="ECO:0008006" key="4">
    <source>
        <dbReference type="Google" id="ProtNLM"/>
    </source>
</evidence>
<dbReference type="Gene3D" id="1.10.1330.10">
    <property type="entry name" value="Dockerin domain"/>
    <property type="match status" value="1"/>
</dbReference>
<dbReference type="OrthoDB" id="2220137at2"/>
<feature type="signal peptide" evidence="1">
    <location>
        <begin position="1"/>
        <end position="21"/>
    </location>
</feature>